<dbReference type="SUPFAM" id="SSF55874">
    <property type="entry name" value="ATPase domain of HSP90 chaperone/DNA topoisomerase II/histidine kinase"/>
    <property type="match status" value="1"/>
</dbReference>
<dbReference type="RefSeq" id="WP_141400114.1">
    <property type="nucleotide sequence ID" value="NZ_OAOQ01000045.1"/>
</dbReference>
<dbReference type="EMBL" id="OAOQ01000045">
    <property type="protein sequence ID" value="SNX75283.1"/>
    <property type="molecule type" value="Genomic_DNA"/>
</dbReference>
<organism evidence="1 2">
    <name type="scientific">Cereibacter ovatus</name>
    <dbReference type="NCBI Taxonomy" id="439529"/>
    <lineage>
        <taxon>Bacteria</taxon>
        <taxon>Pseudomonadati</taxon>
        <taxon>Pseudomonadota</taxon>
        <taxon>Alphaproteobacteria</taxon>
        <taxon>Rhodobacterales</taxon>
        <taxon>Paracoccaceae</taxon>
        <taxon>Cereibacter</taxon>
    </lineage>
</organism>
<protein>
    <submittedName>
        <fullName evidence="1">Uncharacterized protein</fullName>
    </submittedName>
</protein>
<dbReference type="OrthoDB" id="3194831at2"/>
<evidence type="ECO:0000313" key="1">
    <source>
        <dbReference type="EMBL" id="SNX75283.1"/>
    </source>
</evidence>
<sequence>MRVDVPYDLSPVSLAGFACMLRDLPDAAEYEFHFGGERWFPPFSMLLLSALLRQFRGNRPEARRRARDHENHSYAAHFGFFRSFGLQHGNAPGEAPGSSRYVPISELDVAEIRQEAFDSFQEVGDVIEGKAAKLAGLLTRHQQGELQDTLTYSIREIMRNVVEHSGSEKIYICAQYWPQRHEVEVGIVDDGIGIHRALTGNPAFDGLTEPEALQMALMPGISGNPHAGRGNDQWNNSGYGLYMTSRICRNGGSFLLCSGGTGIELSQEGKHTFASDFQGTAIRLVIDTANLSALRERLQQFAAQGRVAAAQIAGANVNVASTASQMLTRDFRQE</sequence>
<accession>A0A285D7X3</accession>
<gene>
    <name evidence="1" type="ORF">SAMN05878503_1455</name>
</gene>
<dbReference type="InterPro" id="IPR036890">
    <property type="entry name" value="HATPase_C_sf"/>
</dbReference>
<keyword evidence="2" id="KW-1185">Reference proteome</keyword>
<evidence type="ECO:0000313" key="2">
    <source>
        <dbReference type="Proteomes" id="UP000219467"/>
    </source>
</evidence>
<dbReference type="AlphaFoldDB" id="A0A285D7X3"/>
<dbReference type="Proteomes" id="UP000219467">
    <property type="component" value="Unassembled WGS sequence"/>
</dbReference>
<reference evidence="2" key="1">
    <citation type="submission" date="2017-08" db="EMBL/GenBank/DDBJ databases">
        <authorList>
            <person name="Varghese N."/>
            <person name="Submissions S."/>
        </authorList>
    </citation>
    <scope>NUCLEOTIDE SEQUENCE [LARGE SCALE GENOMIC DNA]</scope>
    <source>
        <strain evidence="2">JA234</strain>
    </source>
</reference>
<name>A0A285D7X3_9RHOB</name>
<dbReference type="PROSITE" id="PS51257">
    <property type="entry name" value="PROKAR_LIPOPROTEIN"/>
    <property type="match status" value="1"/>
</dbReference>
<proteinExistence type="predicted"/>
<dbReference type="Gene3D" id="3.30.565.10">
    <property type="entry name" value="Histidine kinase-like ATPase, C-terminal domain"/>
    <property type="match status" value="1"/>
</dbReference>